<proteinExistence type="predicted"/>
<reference evidence="2 3" key="1">
    <citation type="submission" date="2014-11" db="EMBL/GenBank/DDBJ databases">
        <authorList>
            <person name="Wibberg Daniel"/>
        </authorList>
    </citation>
    <scope>NUCLEOTIDE SEQUENCE [LARGE SCALE GENOMIC DNA]</scope>
    <source>
        <strain evidence="2">Rhizoctonia solani AG1-IB 7/3/14</strain>
    </source>
</reference>
<name>A0A0B7FNU1_THACB</name>
<feature type="compositionally biased region" description="Low complexity" evidence="1">
    <location>
        <begin position="342"/>
        <end position="361"/>
    </location>
</feature>
<feature type="region of interest" description="Disordered" evidence="1">
    <location>
        <begin position="303"/>
        <end position="378"/>
    </location>
</feature>
<evidence type="ECO:0000313" key="3">
    <source>
        <dbReference type="Proteomes" id="UP000059188"/>
    </source>
</evidence>
<dbReference type="OrthoDB" id="2591260at2759"/>
<feature type="compositionally biased region" description="Low complexity" evidence="1">
    <location>
        <begin position="580"/>
        <end position="589"/>
    </location>
</feature>
<feature type="region of interest" description="Disordered" evidence="1">
    <location>
        <begin position="1904"/>
        <end position="1932"/>
    </location>
</feature>
<gene>
    <name evidence="2" type="ORF">RSOLAG1IB_02642</name>
</gene>
<feature type="compositionally biased region" description="Basic and acidic residues" evidence="1">
    <location>
        <begin position="1911"/>
        <end position="1925"/>
    </location>
</feature>
<protein>
    <recommendedName>
        <fullName evidence="4">Telomere-associated protein Rif1 N-terminal domain-containing protein</fullName>
    </recommendedName>
</protein>
<feature type="compositionally biased region" description="Polar residues" evidence="1">
    <location>
        <begin position="1520"/>
        <end position="1536"/>
    </location>
</feature>
<feature type="region of interest" description="Disordered" evidence="1">
    <location>
        <begin position="1795"/>
        <end position="1855"/>
    </location>
</feature>
<evidence type="ECO:0008006" key="4">
    <source>
        <dbReference type="Google" id="ProtNLM"/>
    </source>
</evidence>
<feature type="compositionally biased region" description="Polar residues" evidence="1">
    <location>
        <begin position="1588"/>
        <end position="1605"/>
    </location>
</feature>
<dbReference type="InterPro" id="IPR016024">
    <property type="entry name" value="ARM-type_fold"/>
</dbReference>
<feature type="region of interest" description="Disordered" evidence="1">
    <location>
        <begin position="580"/>
        <end position="601"/>
    </location>
</feature>
<feature type="compositionally biased region" description="Basic and acidic residues" evidence="1">
    <location>
        <begin position="1814"/>
        <end position="1824"/>
    </location>
</feature>
<organism evidence="2 3">
    <name type="scientific">Thanatephorus cucumeris (strain AG1-IB / isolate 7/3/14)</name>
    <name type="common">Lettuce bottom rot fungus</name>
    <name type="synonym">Rhizoctonia solani</name>
    <dbReference type="NCBI Taxonomy" id="1108050"/>
    <lineage>
        <taxon>Eukaryota</taxon>
        <taxon>Fungi</taxon>
        <taxon>Dikarya</taxon>
        <taxon>Basidiomycota</taxon>
        <taxon>Agaricomycotina</taxon>
        <taxon>Agaricomycetes</taxon>
        <taxon>Cantharellales</taxon>
        <taxon>Ceratobasidiaceae</taxon>
        <taxon>Rhizoctonia</taxon>
        <taxon>Rhizoctonia solani AG-1</taxon>
    </lineage>
</organism>
<feature type="region of interest" description="Disordered" evidence="1">
    <location>
        <begin position="383"/>
        <end position="402"/>
    </location>
</feature>
<feature type="region of interest" description="Disordered" evidence="1">
    <location>
        <begin position="1501"/>
        <end position="1536"/>
    </location>
</feature>
<keyword evidence="3" id="KW-1185">Reference proteome</keyword>
<evidence type="ECO:0000256" key="1">
    <source>
        <dbReference type="SAM" id="MobiDB-lite"/>
    </source>
</evidence>
<evidence type="ECO:0000313" key="2">
    <source>
        <dbReference type="EMBL" id="CEL57898.1"/>
    </source>
</evidence>
<dbReference type="EMBL" id="LN679102">
    <property type="protein sequence ID" value="CEL57898.1"/>
    <property type="molecule type" value="Genomic_DNA"/>
</dbReference>
<feature type="region of interest" description="Disordered" evidence="1">
    <location>
        <begin position="1750"/>
        <end position="1782"/>
    </location>
</feature>
<dbReference type="STRING" id="1108050.A0A0B7FNU1"/>
<accession>A0A0B7FNU1</accession>
<sequence length="1989" mass="217085">MASPLSAHFPLELFSIIISFTPGMGTICSLARCCRTFATLAEPYLYEELKFAPGLKAVQLARTLVKCKRKSSYVFAISAELAEPDLQLLLLPAGIKLIIQAIVGCPNLKSLSLSWGSWRVNWPARLLCPNLFRLRRFVSWFQWDQAICDFLKTQPSLNVLVTVRPVRPRGLAPEAEPHLANYALPHLSTFTGRLVQAVAVLPGRPVTSLTLYGSVSLPELESALPVLAQTSARIESLSLQTGELSSKLLTLLGAYIPTLARLELRIVRSAMVCAKRLSLRSVSYHSEFFFVVGESKVDMSLLTPPMSSRPSEKENVPFTQSPASPRVLREPFQPSPRPPMSPQQVKWSPRAPVSPRSSPNRSRGHLRPTNLHPPSLLTRSRTQRVSFAQKDSHHVYTTPLRPLPSYSSKPPAFIASRSILKAKTPERVIVPEVAAPEAPPQHVRDTSPAPDDPLHCATYLTSPVSTIVSSVTIAPQPNRIDGEYGDTYGPLPMNLHDIAEAYSLMLARMRLQAMTVAADGSPTEAEITSDLPLLEPIRKYHTELAVALSRDVGRALIRPVSFSPTPYHTEEISDWSSDYSSDVFGSSSPPGSPSGPTQRRGLTAAEVKYARDLSLVSQSAIRVLAVVFHEPAISSHFTDQELAEMLKVLISIPNTMPLPTPNPRKTHTAALWALQMVRLPLSTMKKPGVADSLFDALQMAVQGKLGREGKKGSTSEGLTAVQCLSTHYPCILGPMLPTLVGDVIRCLSSPMALIRQRAALALGGITQGLFDWEEEEEVLSNDAGRTFDPTPIHEARRAISEAVLDAFDLQTGTKNAVMLKVIKDIISQFGPDATTQATRPGDTPHWAFSVLASLVTLLERNFFKCGAMHTAVATCAMIAFNAKKAAIRAAGGLLWSCVIWAWKRFDEHDPTRGEGEESLKNEKLIAQVVVEHVGFGVVAALMGALDRSEAVRARRLRRATRTVRAMITENCAGAPELFARLLGDEDSSVSSNSFAIDRKLVPTNLLNQPLVGADLKALSIAVNSNIAQGVKPEDIRPLTMDERVSEWSLLFAAWKQFPGTVPMTNDGEAPELLFTTWRAILLVTTHVKEHIPCFVSIAEALTAFANSKYDDPQQMAITLNFVRRLWGVVHEVFFNPLSSNNLLADFSADLIQTLAQRPPDLGKKVVREAWVTLLADVLASGALDSADTLCDVLPETLWSSVYAGVVGKYPEELNFEAGLVLCGVPFNENYTWVLSEDDWTAWSNLAHALVMSEGDQAFSSLLNMVTGAHATSVPPALTLRPLSILLSFSELSATESDTTLLSLLAMANDRLRGEYGSCLSPDTMEAVMELISALKGIITPDPTCLEIIDAVQSGMMMWIEDEQFVLTDQEFNDGPILFYAHAMQGLTSLPPSTIDLNKFAPFLASAFTRIPPPGAGPLAFSLFWNQKFHGSDIPVPEILKPCLRGIMNVQELVEGGISLGTQLEDEQVSEVDKSTEIVDTNMGSPNTSVDKVDINTLQESALPVARESNTETESSIEESVQTGVQEATKSSVATVNSSVEEIDQLADDLDAVEETIVYEPPKRPRSKTPEPGKEREAQSDSKCAPDTQPETNSAVSTPSRVQNLCESPRKRKYDDAMQPSKRTKGLFIADPEIGGALSTLRFPSPTPRPSSSSGSATEESVFYSPSKYDIPPPAWSPTGVLQPLPDVSSPVSKGKSLANEPLDGDSSGDISDLLNDDLIDLPDVTMSLPTRKKRMTLVVEVPRVQDVLKRWSSDSGRPASASAADTSTTPKSAKAGLPERVRRTRSWTKAPSVMDENIEFESTPSRRPFKRRRSDRESLDDGDRTITPTMSARVLRSHQKGLPSKAITPNPAGPVPDMFDNESPVDSPSLRRVKSLPLAEKFAGLDLQKVGRAATLALVRTESQTSNLSVEMKDPEPMPKPELEPRPQQAPVMRSESLEAFMIDAEALAELDTAELLRQQEMLAAMREQVAKALKLKREMSVGSGAKPT</sequence>
<dbReference type="SUPFAM" id="SSF48371">
    <property type="entry name" value="ARM repeat"/>
    <property type="match status" value="1"/>
</dbReference>
<dbReference type="Proteomes" id="UP000059188">
    <property type="component" value="Unassembled WGS sequence"/>
</dbReference>
<feature type="region of interest" description="Disordered" evidence="1">
    <location>
        <begin position="1555"/>
        <end position="1711"/>
    </location>
</feature>
<feature type="compositionally biased region" description="Basic and acidic residues" evidence="1">
    <location>
        <begin position="1567"/>
        <end position="1579"/>
    </location>
</feature>
<feature type="compositionally biased region" description="Low complexity" evidence="1">
    <location>
        <begin position="1758"/>
        <end position="1775"/>
    </location>
</feature>